<dbReference type="InterPro" id="IPR000182">
    <property type="entry name" value="GNAT_dom"/>
</dbReference>
<gene>
    <name evidence="2" type="ORF">S03H2_16735</name>
</gene>
<dbReference type="SUPFAM" id="SSF55729">
    <property type="entry name" value="Acyl-CoA N-acyltransferases (Nat)"/>
    <property type="match status" value="1"/>
</dbReference>
<feature type="domain" description="N-acetyltransferase" evidence="1">
    <location>
        <begin position="11"/>
        <end position="161"/>
    </location>
</feature>
<dbReference type="InterPro" id="IPR016181">
    <property type="entry name" value="Acyl_CoA_acyltransferase"/>
</dbReference>
<comment type="caution">
    <text evidence="2">The sequence shown here is derived from an EMBL/GenBank/DDBJ whole genome shotgun (WGS) entry which is preliminary data.</text>
</comment>
<name>X1FBA0_9ZZZZ</name>
<dbReference type="CDD" id="cd04301">
    <property type="entry name" value="NAT_SF"/>
    <property type="match status" value="1"/>
</dbReference>
<dbReference type="Gene3D" id="3.40.630.30">
    <property type="match status" value="1"/>
</dbReference>
<dbReference type="GO" id="GO:0016747">
    <property type="term" value="F:acyltransferase activity, transferring groups other than amino-acyl groups"/>
    <property type="evidence" value="ECO:0007669"/>
    <property type="project" value="InterPro"/>
</dbReference>
<dbReference type="Pfam" id="PF00583">
    <property type="entry name" value="Acetyltransf_1"/>
    <property type="match status" value="1"/>
</dbReference>
<proteinExistence type="predicted"/>
<reference evidence="2" key="1">
    <citation type="journal article" date="2014" name="Front. Microbiol.">
        <title>High frequency of phylogenetically diverse reductive dehalogenase-homologous genes in deep subseafloor sedimentary metagenomes.</title>
        <authorList>
            <person name="Kawai M."/>
            <person name="Futagami T."/>
            <person name="Toyoda A."/>
            <person name="Takaki Y."/>
            <person name="Nishi S."/>
            <person name="Hori S."/>
            <person name="Arai W."/>
            <person name="Tsubouchi T."/>
            <person name="Morono Y."/>
            <person name="Uchiyama I."/>
            <person name="Ito T."/>
            <person name="Fujiyama A."/>
            <person name="Inagaki F."/>
            <person name="Takami H."/>
        </authorList>
    </citation>
    <scope>NUCLEOTIDE SEQUENCE</scope>
    <source>
        <strain evidence="2">Expedition CK06-06</strain>
    </source>
</reference>
<sequence length="161" mass="18322">MSDDLLKEEDIIIRNYKTSDYQATLKILLELQSKFNIGFVESKWRETSGLRQFKPNLKRITLIAELKSTGQVVSLGMLEGVKNNLGQYIGYLNNWATKKEFIGKGVGQILADRATQILKSWGCEAVRINMAYRGDKKLIDVFGKVGFKPIITVLEKKFETD</sequence>
<dbReference type="AlphaFoldDB" id="X1FBA0"/>
<dbReference type="PROSITE" id="PS51186">
    <property type="entry name" value="GNAT"/>
    <property type="match status" value="1"/>
</dbReference>
<accession>X1FBA0</accession>
<protein>
    <recommendedName>
        <fullName evidence="1">N-acetyltransferase domain-containing protein</fullName>
    </recommendedName>
</protein>
<dbReference type="EMBL" id="BARU01008572">
    <property type="protein sequence ID" value="GAH42916.1"/>
    <property type="molecule type" value="Genomic_DNA"/>
</dbReference>
<evidence type="ECO:0000313" key="2">
    <source>
        <dbReference type="EMBL" id="GAH42916.1"/>
    </source>
</evidence>
<evidence type="ECO:0000259" key="1">
    <source>
        <dbReference type="PROSITE" id="PS51186"/>
    </source>
</evidence>
<organism evidence="2">
    <name type="scientific">marine sediment metagenome</name>
    <dbReference type="NCBI Taxonomy" id="412755"/>
    <lineage>
        <taxon>unclassified sequences</taxon>
        <taxon>metagenomes</taxon>
        <taxon>ecological metagenomes</taxon>
    </lineage>
</organism>